<keyword evidence="2" id="KW-1185">Reference proteome</keyword>
<proteinExistence type="predicted"/>
<evidence type="ECO:0000313" key="2">
    <source>
        <dbReference type="Proteomes" id="UP001178508"/>
    </source>
</evidence>
<sequence>MFPVQVTLSAEVFFLLCINNKEENFPSELFVRDSETFHPNNNNSSISPDPPAARRQRIRFQTWSGAPMIRSPPPHSLTSSIIYSGQPVVSGGYSGRPISHRGRLMNRPDPVLHQTPGELQPGPIPLHVFHGRPPSVGHLS</sequence>
<name>A0AAV1H0M4_XYRNO</name>
<dbReference type="AlphaFoldDB" id="A0AAV1H0M4"/>
<gene>
    <name evidence="1" type="ORF">XNOV1_A012291</name>
</gene>
<dbReference type="Proteomes" id="UP001178508">
    <property type="component" value="Chromosome 18"/>
</dbReference>
<evidence type="ECO:0000313" key="1">
    <source>
        <dbReference type="EMBL" id="CAJ1078646.1"/>
    </source>
</evidence>
<dbReference type="EMBL" id="OY660881">
    <property type="protein sequence ID" value="CAJ1078646.1"/>
    <property type="molecule type" value="Genomic_DNA"/>
</dbReference>
<accession>A0AAV1H0M4</accession>
<protein>
    <submittedName>
        <fullName evidence="1">Uncharacterized protein</fullName>
    </submittedName>
</protein>
<organism evidence="1 2">
    <name type="scientific">Xyrichtys novacula</name>
    <name type="common">Pearly razorfish</name>
    <name type="synonym">Hemipteronotus novacula</name>
    <dbReference type="NCBI Taxonomy" id="13765"/>
    <lineage>
        <taxon>Eukaryota</taxon>
        <taxon>Metazoa</taxon>
        <taxon>Chordata</taxon>
        <taxon>Craniata</taxon>
        <taxon>Vertebrata</taxon>
        <taxon>Euteleostomi</taxon>
        <taxon>Actinopterygii</taxon>
        <taxon>Neopterygii</taxon>
        <taxon>Teleostei</taxon>
        <taxon>Neoteleostei</taxon>
        <taxon>Acanthomorphata</taxon>
        <taxon>Eupercaria</taxon>
        <taxon>Labriformes</taxon>
        <taxon>Labridae</taxon>
        <taxon>Xyrichtys</taxon>
    </lineage>
</organism>
<reference evidence="1" key="1">
    <citation type="submission" date="2023-08" db="EMBL/GenBank/DDBJ databases">
        <authorList>
            <person name="Alioto T."/>
            <person name="Alioto T."/>
            <person name="Gomez Garrido J."/>
        </authorList>
    </citation>
    <scope>NUCLEOTIDE SEQUENCE</scope>
</reference>